<dbReference type="RefSeq" id="XP_067803722.1">
    <property type="nucleotide sequence ID" value="XM_067947158.1"/>
</dbReference>
<dbReference type="KEGG" id="bdw:94336427"/>
<keyword evidence="3" id="KW-1185">Reference proteome</keyword>
<gene>
    <name evidence="2" type="ORF">BdWA1_002129</name>
</gene>
<sequence length="736" mass="84024">MDERSNNYGPTSFTSEGTSVKVDLFSRQANVDPIYKRPRCSTEAQYTKVYGVCGDANNGYSPEVQEFISILKLHQTPFNSLSPEHLFNTQYSMGLNPQGAASLENNNNPEDNLHAHSTFVGAWVESFSRLLPILTTTSDDLYPSNYPVPLDAMDIPCGNSKESPIVPEDYIRGISSVLSSFTTHLDDWKRRVMDALEAEAPLDEARDLMREFDTFALGMVQVDIARELKMEIDLCERLAQDVRDQVPLLFSDDTSENAQISVEMLECLLNAAFRPRLTIPEVVKLKIAVANVSSLCHLVQDTLMDGNYSECESLLCETDSCWIKISNMRALKEHMDTRAWVIDAKRCISRSSKYTTVRDLLEMVPQTLVDHEIYHELLQRFKRAQEWLVQLQEPHFGVLLQQCGDDTLELGSAKPVNTGPCDVAAFERLCLDYGNLELCLVIYTRYIDPIYTFYKRLQKRIQKTRTMLEDENTSGLSLTDCLVLLQHADPIAKVLDLGTILDPLRTRVQECLEFDKRCRRTIDKYKARCVRIETLKLKEKLGNFRHFRRRAQISASDVKLTIELLEQRSSDMQDLEPLDFDVVEGLLIEFDSLRVKNWVIHRELCDMRDSGASVQRNLERALNNAKTEPITDANLSHLICISQDVLRFGADFNLKSLVHALGYYLWASEFYPLLYNIPEDGEIPENAIEMAKMALESDFDLFMHKPLGLENIPQKIMGSLESPNEIDLIKFIASYK</sequence>
<accession>A0AAD9PL68</accession>
<evidence type="ECO:0000313" key="3">
    <source>
        <dbReference type="Proteomes" id="UP001214638"/>
    </source>
</evidence>
<protein>
    <submittedName>
        <fullName evidence="2">Lysine-specific demethylase-like domain</fullName>
    </submittedName>
</protein>
<comment type="caution">
    <text evidence="2">The sequence shown here is derived from an EMBL/GenBank/DDBJ whole genome shotgun (WGS) entry which is preliminary data.</text>
</comment>
<dbReference type="EMBL" id="JALLKP010000002">
    <property type="protein sequence ID" value="KAK2196880.1"/>
    <property type="molecule type" value="Genomic_DNA"/>
</dbReference>
<feature type="domain" description="Lysine-specific demethylase-like" evidence="1">
    <location>
        <begin position="188"/>
        <end position="393"/>
    </location>
</feature>
<dbReference type="InterPro" id="IPR013637">
    <property type="entry name" value="Lys_sp_deMease-like_dom"/>
</dbReference>
<evidence type="ECO:0000259" key="1">
    <source>
        <dbReference type="Pfam" id="PF08429"/>
    </source>
</evidence>
<reference evidence="2" key="1">
    <citation type="journal article" date="2023" name="Nat. Microbiol.">
        <title>Babesia duncani multi-omics identifies virulence factors and drug targets.</title>
        <authorList>
            <person name="Singh P."/>
            <person name="Lonardi S."/>
            <person name="Liang Q."/>
            <person name="Vydyam P."/>
            <person name="Khabirova E."/>
            <person name="Fang T."/>
            <person name="Gihaz S."/>
            <person name="Thekkiniath J."/>
            <person name="Munshi M."/>
            <person name="Abel S."/>
            <person name="Ciampossin L."/>
            <person name="Batugedara G."/>
            <person name="Gupta M."/>
            <person name="Lu X.M."/>
            <person name="Lenz T."/>
            <person name="Chakravarty S."/>
            <person name="Cornillot E."/>
            <person name="Hu Y."/>
            <person name="Ma W."/>
            <person name="Gonzalez L.M."/>
            <person name="Sanchez S."/>
            <person name="Estrada K."/>
            <person name="Sanchez-Flores A."/>
            <person name="Montero E."/>
            <person name="Harb O.S."/>
            <person name="Le Roch K.G."/>
            <person name="Mamoun C.B."/>
        </authorList>
    </citation>
    <scope>NUCLEOTIDE SEQUENCE</scope>
    <source>
        <strain evidence="2">WA1</strain>
    </source>
</reference>
<dbReference type="GeneID" id="94336427"/>
<dbReference type="Pfam" id="PF08429">
    <property type="entry name" value="PLU-1"/>
    <property type="match status" value="1"/>
</dbReference>
<evidence type="ECO:0000313" key="2">
    <source>
        <dbReference type="EMBL" id="KAK2196880.1"/>
    </source>
</evidence>
<dbReference type="AlphaFoldDB" id="A0AAD9PL68"/>
<proteinExistence type="predicted"/>
<name>A0AAD9PL68_9APIC</name>
<organism evidence="2 3">
    <name type="scientific">Babesia duncani</name>
    <dbReference type="NCBI Taxonomy" id="323732"/>
    <lineage>
        <taxon>Eukaryota</taxon>
        <taxon>Sar</taxon>
        <taxon>Alveolata</taxon>
        <taxon>Apicomplexa</taxon>
        <taxon>Aconoidasida</taxon>
        <taxon>Piroplasmida</taxon>
        <taxon>Babesiidae</taxon>
        <taxon>Babesia</taxon>
    </lineage>
</organism>
<dbReference type="Proteomes" id="UP001214638">
    <property type="component" value="Unassembled WGS sequence"/>
</dbReference>